<name>A0A3Q9JM67_9GAMM</name>
<dbReference type="AlphaFoldDB" id="A0A3Q9JM67"/>
<proteinExistence type="predicted"/>
<reference evidence="2" key="1">
    <citation type="submission" date="2018-06" db="EMBL/GenBank/DDBJ databases">
        <title>Complete genome of Pseudomonas insecticola strain QZS01.</title>
        <authorList>
            <person name="Wang J."/>
            <person name="Su Q."/>
        </authorList>
    </citation>
    <scope>NUCLEOTIDE SEQUENCE [LARGE SCALE GENOMIC DNA]</scope>
    <source>
        <strain evidence="2">QZS01</strain>
    </source>
</reference>
<evidence type="ECO:0000313" key="1">
    <source>
        <dbReference type="EMBL" id="AZS51204.1"/>
    </source>
</evidence>
<gene>
    <name evidence="1" type="ORF">DM558_10685</name>
</gene>
<dbReference type="EMBL" id="CP029822">
    <property type="protein sequence ID" value="AZS51204.1"/>
    <property type="molecule type" value="Genomic_DNA"/>
</dbReference>
<sequence>MLLCLTADLKIFSLEIILSQGTALMHYLFISILSLGVISIAVAEEIIEPVQPCTQQAIEQANNQYLQEISNYTSAFSNARNYEAVEALNKIKPKASFRKKHAKEIKHFNDPNYQPSQEFCNDVYKNLNELNQQVMKVVEKNTTSVTE</sequence>
<organism evidence="1 2">
    <name type="scientific">Entomomonas moraniae</name>
    <dbReference type="NCBI Taxonomy" id="2213226"/>
    <lineage>
        <taxon>Bacteria</taxon>
        <taxon>Pseudomonadati</taxon>
        <taxon>Pseudomonadota</taxon>
        <taxon>Gammaproteobacteria</taxon>
        <taxon>Pseudomonadales</taxon>
        <taxon>Pseudomonadaceae</taxon>
        <taxon>Entomomonas</taxon>
    </lineage>
</organism>
<evidence type="ECO:0000313" key="2">
    <source>
        <dbReference type="Proteomes" id="UP000273143"/>
    </source>
</evidence>
<protein>
    <submittedName>
        <fullName evidence="1">Uncharacterized protein</fullName>
    </submittedName>
</protein>
<keyword evidence="2" id="KW-1185">Reference proteome</keyword>
<dbReference type="Proteomes" id="UP000273143">
    <property type="component" value="Chromosome"/>
</dbReference>
<dbReference type="KEGG" id="emo:DM558_10685"/>
<accession>A0A3Q9JM67</accession>